<comment type="caution">
    <text evidence="12">The sequence shown here is derived from an EMBL/GenBank/DDBJ whole genome shotgun (WGS) entry which is preliminary data.</text>
</comment>
<evidence type="ECO:0000259" key="11">
    <source>
        <dbReference type="PROSITE" id="PS50929"/>
    </source>
</evidence>
<dbReference type="GO" id="GO:0016020">
    <property type="term" value="C:membrane"/>
    <property type="evidence" value="ECO:0007669"/>
    <property type="project" value="UniProtKB-SubCell"/>
</dbReference>
<feature type="transmembrane region" description="Helical" evidence="9">
    <location>
        <begin position="752"/>
        <end position="775"/>
    </location>
</feature>
<dbReference type="Proteomes" id="UP000767238">
    <property type="component" value="Unassembled WGS sequence"/>
</dbReference>
<keyword evidence="3 9" id="KW-0812">Transmembrane</keyword>
<dbReference type="Gene3D" id="3.40.50.300">
    <property type="entry name" value="P-loop containing nucleotide triphosphate hydrolases"/>
    <property type="match status" value="2"/>
</dbReference>
<dbReference type="FunFam" id="1.20.1560.10:FF:000066">
    <property type="entry name" value="ABC multidrug transporter (Eurofung)"/>
    <property type="match status" value="1"/>
</dbReference>
<feature type="transmembrane region" description="Helical" evidence="9">
    <location>
        <begin position="682"/>
        <end position="705"/>
    </location>
</feature>
<dbReference type="CDD" id="cd03244">
    <property type="entry name" value="ABCC_MRP_domain2"/>
    <property type="match status" value="1"/>
</dbReference>
<evidence type="ECO:0000313" key="12">
    <source>
        <dbReference type="EMBL" id="KAH0212115.1"/>
    </source>
</evidence>
<feature type="transmembrane region" description="Helical" evidence="9">
    <location>
        <begin position="278"/>
        <end position="304"/>
    </location>
</feature>
<feature type="domain" description="ABC transporter" evidence="10">
    <location>
        <begin position="960"/>
        <end position="1190"/>
    </location>
</feature>
<dbReference type="Gene3D" id="1.20.1560.10">
    <property type="entry name" value="ABC transporter type 1, transmembrane domain"/>
    <property type="match status" value="2"/>
</dbReference>
<feature type="transmembrane region" description="Helical" evidence="9">
    <location>
        <begin position="642"/>
        <end position="662"/>
    </location>
</feature>
<keyword evidence="6 9" id="KW-1133">Transmembrane helix</keyword>
<feature type="transmembrane region" description="Helical" evidence="9">
    <location>
        <begin position="150"/>
        <end position="171"/>
    </location>
</feature>
<dbReference type="FunFam" id="1.20.1560.10:FF:000055">
    <property type="entry name" value="ABC multidrug transporter (Eurofung)"/>
    <property type="match status" value="1"/>
</dbReference>
<evidence type="ECO:0000256" key="7">
    <source>
        <dbReference type="ARBA" id="ARBA00023136"/>
    </source>
</evidence>
<keyword evidence="2" id="KW-0813">Transport</keyword>
<dbReference type="Pfam" id="PF00005">
    <property type="entry name" value="ABC_tran"/>
    <property type="match status" value="2"/>
</dbReference>
<keyword evidence="4" id="KW-0547">Nucleotide-binding</keyword>
<evidence type="ECO:0000256" key="8">
    <source>
        <dbReference type="ARBA" id="ARBA00023180"/>
    </source>
</evidence>
<reference evidence="12" key="1">
    <citation type="journal article" date="2021" name="J Fungi (Basel)">
        <title>Virulence traits and population genomics of the black yeast Aureobasidium melanogenum.</title>
        <authorList>
            <person name="Cernosa A."/>
            <person name="Sun X."/>
            <person name="Gostincar C."/>
            <person name="Fang C."/>
            <person name="Gunde-Cimerman N."/>
            <person name="Song Z."/>
        </authorList>
    </citation>
    <scope>NUCLEOTIDE SEQUENCE</scope>
    <source>
        <strain evidence="12">EXF-8016</strain>
    </source>
</reference>
<dbReference type="CDD" id="cd18580">
    <property type="entry name" value="ABC_6TM_ABCC_D2"/>
    <property type="match status" value="1"/>
</dbReference>
<feature type="transmembrane region" description="Helical" evidence="9">
    <location>
        <begin position="865"/>
        <end position="886"/>
    </location>
</feature>
<evidence type="ECO:0000259" key="10">
    <source>
        <dbReference type="PROSITE" id="PS50893"/>
    </source>
</evidence>
<keyword evidence="7 9" id="KW-0472">Membrane</keyword>
<dbReference type="GO" id="GO:0016887">
    <property type="term" value="F:ATP hydrolysis activity"/>
    <property type="evidence" value="ECO:0007669"/>
    <property type="project" value="InterPro"/>
</dbReference>
<dbReference type="AlphaFoldDB" id="A0A9P8G846"/>
<dbReference type="Pfam" id="PF00664">
    <property type="entry name" value="ABC_membrane"/>
    <property type="match status" value="2"/>
</dbReference>
<protein>
    <submittedName>
        <fullName evidence="12">ABC transporter</fullName>
    </submittedName>
</protein>
<dbReference type="InterPro" id="IPR017871">
    <property type="entry name" value="ABC_transporter-like_CS"/>
</dbReference>
<dbReference type="SMART" id="SM00382">
    <property type="entry name" value="AAA"/>
    <property type="match status" value="2"/>
</dbReference>
<evidence type="ECO:0000256" key="3">
    <source>
        <dbReference type="ARBA" id="ARBA00022692"/>
    </source>
</evidence>
<feature type="domain" description="ABC transmembrane type-1" evidence="11">
    <location>
        <begin position="646"/>
        <end position="923"/>
    </location>
</feature>
<dbReference type="InterPro" id="IPR003593">
    <property type="entry name" value="AAA+_ATPase"/>
</dbReference>
<evidence type="ECO:0000256" key="9">
    <source>
        <dbReference type="SAM" id="Phobius"/>
    </source>
</evidence>
<gene>
    <name evidence="12" type="ORF">KCV03_g9489</name>
</gene>
<accession>A0A9P8G846</accession>
<feature type="transmembrane region" description="Helical" evidence="9">
    <location>
        <begin position="234"/>
        <end position="258"/>
    </location>
</feature>
<dbReference type="PROSITE" id="PS50929">
    <property type="entry name" value="ABC_TM1F"/>
    <property type="match status" value="2"/>
</dbReference>
<feature type="domain" description="ABC transporter" evidence="10">
    <location>
        <begin position="359"/>
        <end position="587"/>
    </location>
</feature>
<dbReference type="FunFam" id="3.40.50.300:FF:000630">
    <property type="entry name" value="ATP-binding cassette (ABC) transporter, putative"/>
    <property type="match status" value="1"/>
</dbReference>
<dbReference type="InterPro" id="IPR003439">
    <property type="entry name" value="ABC_transporter-like_ATP-bd"/>
</dbReference>
<organism evidence="12 13">
    <name type="scientific">Aureobasidium melanogenum</name>
    <name type="common">Aureobasidium pullulans var. melanogenum</name>
    <dbReference type="NCBI Taxonomy" id="46634"/>
    <lineage>
        <taxon>Eukaryota</taxon>
        <taxon>Fungi</taxon>
        <taxon>Dikarya</taxon>
        <taxon>Ascomycota</taxon>
        <taxon>Pezizomycotina</taxon>
        <taxon>Dothideomycetes</taxon>
        <taxon>Dothideomycetidae</taxon>
        <taxon>Dothideales</taxon>
        <taxon>Saccotheciaceae</taxon>
        <taxon>Aureobasidium</taxon>
    </lineage>
</organism>
<dbReference type="GO" id="GO:0005524">
    <property type="term" value="F:ATP binding"/>
    <property type="evidence" value="ECO:0007669"/>
    <property type="project" value="UniProtKB-KW"/>
</dbReference>
<keyword evidence="5" id="KW-0067">ATP-binding</keyword>
<evidence type="ECO:0000256" key="4">
    <source>
        <dbReference type="ARBA" id="ARBA00022741"/>
    </source>
</evidence>
<feature type="domain" description="ABC transmembrane type-1" evidence="11">
    <location>
        <begin position="22"/>
        <end position="299"/>
    </location>
</feature>
<dbReference type="OrthoDB" id="6500128at2759"/>
<dbReference type="PANTHER" id="PTHR24223">
    <property type="entry name" value="ATP-BINDING CASSETTE SUB-FAMILY C"/>
    <property type="match status" value="1"/>
</dbReference>
<dbReference type="InterPro" id="IPR011527">
    <property type="entry name" value="ABC1_TM_dom"/>
</dbReference>
<feature type="transmembrane region" description="Helical" evidence="9">
    <location>
        <begin position="781"/>
        <end position="801"/>
    </location>
</feature>
<dbReference type="PROSITE" id="PS00211">
    <property type="entry name" value="ABC_TRANSPORTER_1"/>
    <property type="match status" value="2"/>
</dbReference>
<feature type="transmembrane region" description="Helical" evidence="9">
    <location>
        <begin position="54"/>
        <end position="75"/>
    </location>
</feature>
<dbReference type="InterPro" id="IPR044726">
    <property type="entry name" value="ABCC_6TM_D2"/>
</dbReference>
<dbReference type="InterPro" id="IPR044746">
    <property type="entry name" value="ABCC_6TM_D1"/>
</dbReference>
<dbReference type="PANTHER" id="PTHR24223:SF399">
    <property type="entry name" value="ABC TRANSPORTER ATNG"/>
    <property type="match status" value="1"/>
</dbReference>
<dbReference type="SUPFAM" id="SSF52540">
    <property type="entry name" value="P-loop containing nucleoside triphosphate hydrolases"/>
    <property type="match status" value="2"/>
</dbReference>
<reference evidence="12" key="2">
    <citation type="submission" date="2021-08" db="EMBL/GenBank/DDBJ databases">
        <authorList>
            <person name="Gostincar C."/>
            <person name="Sun X."/>
            <person name="Song Z."/>
            <person name="Gunde-Cimerman N."/>
        </authorList>
    </citation>
    <scope>NUCLEOTIDE SEQUENCE</scope>
    <source>
        <strain evidence="12">EXF-8016</strain>
    </source>
</reference>
<comment type="subcellular location">
    <subcellularLocation>
        <location evidence="1">Membrane</location>
        <topology evidence="1">Multi-pass membrane protein</topology>
    </subcellularLocation>
</comment>
<keyword evidence="8" id="KW-0325">Glycoprotein</keyword>
<dbReference type="CDD" id="cd18579">
    <property type="entry name" value="ABC_6TM_ABCC_D1"/>
    <property type="match status" value="1"/>
</dbReference>
<dbReference type="InterPro" id="IPR050173">
    <property type="entry name" value="ABC_transporter_C-like"/>
</dbReference>
<name>A0A9P8G846_AURME</name>
<dbReference type="EMBL" id="JAHFYH010000124">
    <property type="protein sequence ID" value="KAH0212115.1"/>
    <property type="molecule type" value="Genomic_DNA"/>
</dbReference>
<proteinExistence type="predicted"/>
<dbReference type="PROSITE" id="PS50893">
    <property type="entry name" value="ABC_TRANSPORTER_2"/>
    <property type="match status" value="2"/>
</dbReference>
<evidence type="ECO:0000256" key="2">
    <source>
        <dbReference type="ARBA" id="ARBA00022448"/>
    </source>
</evidence>
<evidence type="ECO:0000256" key="5">
    <source>
        <dbReference type="ARBA" id="ARBA00022840"/>
    </source>
</evidence>
<evidence type="ECO:0000313" key="13">
    <source>
        <dbReference type="Proteomes" id="UP000767238"/>
    </source>
</evidence>
<sequence>MLPKAALISLRWHLLAAIVPRLFLLGFTFAQPFLISATLRYINEPESRSHKDYAYGLIAAALLIYVGIAISSVLFKQCLARMTVFFRGSMISLIYGHTLELRDGSSAKGAAVTLMSTDLDNIIEFLENIYNIWACVLEVAIGIWLLDRIVGATCIVPLVIVLVCAACQTLVAKSIGKDQQNWNKAIQARVQNTSHILGSMRSIKISGYAESVSADIQNQRIEELETSRPFFRGILCLNVLSSLPAIWSPFVTFVAFAIQALLRGRDSINTVQIFTSLSIINIVTSSAGKLLALLPQIAAALGCFKRIQDYLLSESYVDSRIYRTTRSSTTLDAAKTEPGGIKLTSRVSQSTTRNEIVTFNEADVPLGSTLRSETTLKATCRIPRGSITVLIGPTGSGKTTLLKAILGEIPCQSGEVFVQSRNMAYCSQTPFVLNGSVKKNICGPSVLDPDEIWYKAVLRACDLDHDIQRWDNQDSTIVGSKGIALSGGQKQRLTLARAVYSRKELVLLDDVLSALDNRTRNTVTSRLFSRTGVFKKLGATVILTAHSLQDLAFADHVLVLDLKGNLTPFDTYADAAADSCLELDAGDGNDQVDEGLASTDDQTTLGPATEAQDQVGPETQLTNLTRSTGDFKLYAYYFRTTGWLYLITFLAVAATTAFAENFAQVWLNWWAADNGKQLPKYLPVYAVLLLVATVCAPICLWIMFLRMMPKSAAALHWKLLQTVKNAPLSFLTATDSGITLNRFSQDMSLVDLALPIALSTFIMACFECIAKIGLIATGSSYMAISVPFVLLTVAMLQHAYLKTSRQLRYLDLENKSPLFTHFTETSEGLTTIRAFGWQDEAMFKNNENLDNSQKSYYMLLCAQRWLGLVLDLIVAALAVMVVSLAVELRSTTEAGLLGVALSNILSFSQALSSVIPAWANLETSLGSIARVKSFVSTTPSETNTNGTATPPPNWPTCGSIQLCNISVKYGARKHALESVSLTINHGEKIGICGRTGSGKSTLINAILRIAPTQTGTITIDDIDISTLQPNILRSELIVVSQDPFTLPGTVRYNIDPLGKSSDAEIKIACEKVGIWSALDSRGGLEAILIDHPLSQGEQQLVSLARGMLKKSTILILDEATSSVDGNIDLQIREVIKAHFADCTVLSVAHRLDTVLSSDRIVLLDEGRVLENATPDNLLARDSMFRRLYRS</sequence>
<feature type="transmembrane region" description="Helical" evidence="9">
    <location>
        <begin position="125"/>
        <end position="144"/>
    </location>
</feature>
<evidence type="ECO:0000256" key="1">
    <source>
        <dbReference type="ARBA" id="ARBA00004141"/>
    </source>
</evidence>
<evidence type="ECO:0000256" key="6">
    <source>
        <dbReference type="ARBA" id="ARBA00022989"/>
    </source>
</evidence>
<dbReference type="InterPro" id="IPR027417">
    <property type="entry name" value="P-loop_NTPase"/>
</dbReference>
<dbReference type="SUPFAM" id="SSF90123">
    <property type="entry name" value="ABC transporter transmembrane region"/>
    <property type="match status" value="2"/>
</dbReference>
<dbReference type="GO" id="GO:0140359">
    <property type="term" value="F:ABC-type transporter activity"/>
    <property type="evidence" value="ECO:0007669"/>
    <property type="project" value="InterPro"/>
</dbReference>
<dbReference type="InterPro" id="IPR036640">
    <property type="entry name" value="ABC1_TM_sf"/>
</dbReference>
<feature type="non-terminal residue" evidence="12">
    <location>
        <position position="1"/>
    </location>
</feature>